<comment type="caution">
    <text evidence="5">The sequence shown here is derived from an EMBL/GenBank/DDBJ whole genome shotgun (WGS) entry which is preliminary data.</text>
</comment>
<dbReference type="PANTHER" id="PTHR42794:SF2">
    <property type="entry name" value="ABC TRANSPORTER ATP-BINDING PROTEIN"/>
    <property type="match status" value="1"/>
</dbReference>
<dbReference type="Gene3D" id="3.40.50.300">
    <property type="entry name" value="P-loop containing nucleotide triphosphate hydrolases"/>
    <property type="match status" value="1"/>
</dbReference>
<dbReference type="EMBL" id="JACCKD010000007">
    <property type="protein sequence ID" value="MBA0127480.1"/>
    <property type="molecule type" value="Genomic_DNA"/>
</dbReference>
<dbReference type="GO" id="GO:0005524">
    <property type="term" value="F:ATP binding"/>
    <property type="evidence" value="ECO:0007669"/>
    <property type="project" value="UniProtKB-KW"/>
</dbReference>
<dbReference type="PROSITE" id="PS50893">
    <property type="entry name" value="ABC_TRANSPORTER_2"/>
    <property type="match status" value="1"/>
</dbReference>
<dbReference type="InterPro" id="IPR027417">
    <property type="entry name" value="P-loop_NTPase"/>
</dbReference>
<protein>
    <submittedName>
        <fullName evidence="5">ABC transporter ATP-binding protein</fullName>
    </submittedName>
</protein>
<evidence type="ECO:0000256" key="2">
    <source>
        <dbReference type="ARBA" id="ARBA00022741"/>
    </source>
</evidence>
<accession>A0A838AE36</accession>
<evidence type="ECO:0000313" key="6">
    <source>
        <dbReference type="Proteomes" id="UP000582974"/>
    </source>
</evidence>
<dbReference type="Proteomes" id="UP000582974">
    <property type="component" value="Unassembled WGS sequence"/>
</dbReference>
<sequence length="272" mass="29178">MSIQVHGASWWAGGSRIVNRVSLEVPVSGMLGLIGPNGSGKSSLLRLIAGLRAPSEGAVLLDGRNINGLSRRDLARRVAFVEQEVSTEVDLTVTDVVALGRTPHRSAWGGSRDGDGPAIDHALRCAGLVELRHRRWHSLSGGERQRTQIARALAQEPSELLLDEPTNHLDVAHQLELLDLVSHLPLTSVVALHDLNLAAMFCDAVLVLSGGEVVANGSPGDVLTEDLVRRVYDVDCAVTHEPESARPHITFLPPRRRATGAPRVTAGYADRA</sequence>
<keyword evidence="1" id="KW-0813">Transport</keyword>
<evidence type="ECO:0000256" key="3">
    <source>
        <dbReference type="ARBA" id="ARBA00022840"/>
    </source>
</evidence>
<reference evidence="5 6" key="1">
    <citation type="submission" date="2020-07" db="EMBL/GenBank/DDBJ databases">
        <title>Genome of Haloechinothrix sp.</title>
        <authorList>
            <person name="Tang S.-K."/>
            <person name="Yang L."/>
            <person name="Zhu W.-Y."/>
        </authorList>
    </citation>
    <scope>NUCLEOTIDE SEQUENCE [LARGE SCALE GENOMIC DNA]</scope>
    <source>
        <strain evidence="5 6">YIM 98757</strain>
    </source>
</reference>
<dbReference type="AlphaFoldDB" id="A0A838AE36"/>
<dbReference type="SUPFAM" id="SSF52540">
    <property type="entry name" value="P-loop containing nucleoside triphosphate hydrolases"/>
    <property type="match status" value="1"/>
</dbReference>
<dbReference type="InterPro" id="IPR003593">
    <property type="entry name" value="AAA+_ATPase"/>
</dbReference>
<name>A0A838AE36_9PSEU</name>
<dbReference type="SMART" id="SM00382">
    <property type="entry name" value="AAA"/>
    <property type="match status" value="1"/>
</dbReference>
<keyword evidence="2" id="KW-0547">Nucleotide-binding</keyword>
<dbReference type="FunFam" id="3.40.50.300:FF:000134">
    <property type="entry name" value="Iron-enterobactin ABC transporter ATP-binding protein"/>
    <property type="match status" value="1"/>
</dbReference>
<dbReference type="CDD" id="cd03214">
    <property type="entry name" value="ABC_Iron-Siderophores_B12_Hemin"/>
    <property type="match status" value="1"/>
</dbReference>
<feature type="domain" description="ABC transporter" evidence="4">
    <location>
        <begin position="3"/>
        <end position="235"/>
    </location>
</feature>
<proteinExistence type="predicted"/>
<organism evidence="5 6">
    <name type="scientific">Haloechinothrix aidingensis</name>
    <dbReference type="NCBI Taxonomy" id="2752311"/>
    <lineage>
        <taxon>Bacteria</taxon>
        <taxon>Bacillati</taxon>
        <taxon>Actinomycetota</taxon>
        <taxon>Actinomycetes</taxon>
        <taxon>Pseudonocardiales</taxon>
        <taxon>Pseudonocardiaceae</taxon>
        <taxon>Haloechinothrix</taxon>
    </lineage>
</organism>
<dbReference type="GO" id="GO:0016887">
    <property type="term" value="F:ATP hydrolysis activity"/>
    <property type="evidence" value="ECO:0007669"/>
    <property type="project" value="InterPro"/>
</dbReference>
<evidence type="ECO:0000256" key="1">
    <source>
        <dbReference type="ARBA" id="ARBA00022448"/>
    </source>
</evidence>
<dbReference type="PANTHER" id="PTHR42794">
    <property type="entry name" value="HEMIN IMPORT ATP-BINDING PROTEIN HMUV"/>
    <property type="match status" value="1"/>
</dbReference>
<keyword evidence="6" id="KW-1185">Reference proteome</keyword>
<keyword evidence="3 5" id="KW-0067">ATP-binding</keyword>
<dbReference type="RefSeq" id="WP_180894300.1">
    <property type="nucleotide sequence ID" value="NZ_JACCKD010000007.1"/>
</dbReference>
<dbReference type="Pfam" id="PF00005">
    <property type="entry name" value="ABC_tran"/>
    <property type="match status" value="1"/>
</dbReference>
<dbReference type="InterPro" id="IPR003439">
    <property type="entry name" value="ABC_transporter-like_ATP-bd"/>
</dbReference>
<evidence type="ECO:0000259" key="4">
    <source>
        <dbReference type="PROSITE" id="PS50893"/>
    </source>
</evidence>
<evidence type="ECO:0000313" key="5">
    <source>
        <dbReference type="EMBL" id="MBA0127480.1"/>
    </source>
</evidence>
<gene>
    <name evidence="5" type="ORF">H0B56_18190</name>
</gene>